<feature type="region of interest" description="Disordered" evidence="1">
    <location>
        <begin position="173"/>
        <end position="215"/>
    </location>
</feature>
<sequence length="228" mass="24232">MNQDGYKRCKKISEKPQSSDKETFNKYRNRHLTKTTMKVVIILTCLVALSRQQQQFPGFGNTFGNLGNAFGNAFNAIFTNSANQLSNSVNRPVASPVNTQGGFGPSVQQRPPVNSFNSPGFFAAVRPIPVARPTGAPVVTPVARPTGAPVLTPVARPTGAPVLTPVARPTGAPVITPVARPTGSAGRRRRTVTAVDTPSPYTAETPKPSTTEAPSSYWPVPGAGWFYG</sequence>
<comment type="caution">
    <text evidence="2">The sequence shown here is derived from an EMBL/GenBank/DDBJ whole genome shotgun (WGS) entry which is preliminary data.</text>
</comment>
<dbReference type="EMBL" id="CAKKLH010000087">
    <property type="protein sequence ID" value="CAH0102564.1"/>
    <property type="molecule type" value="Genomic_DNA"/>
</dbReference>
<reference evidence="2" key="1">
    <citation type="submission" date="2021-11" db="EMBL/GenBank/DDBJ databases">
        <authorList>
            <person name="Schell T."/>
        </authorList>
    </citation>
    <scope>NUCLEOTIDE SEQUENCE</scope>
    <source>
        <strain evidence="2">M5</strain>
    </source>
</reference>
<name>A0A8J2WI82_9CRUS</name>
<dbReference type="AlphaFoldDB" id="A0A8J2WI82"/>
<evidence type="ECO:0000313" key="3">
    <source>
        <dbReference type="Proteomes" id="UP000789390"/>
    </source>
</evidence>
<proteinExistence type="predicted"/>
<keyword evidence="3" id="KW-1185">Reference proteome</keyword>
<dbReference type="Proteomes" id="UP000789390">
    <property type="component" value="Unassembled WGS sequence"/>
</dbReference>
<organism evidence="2 3">
    <name type="scientific">Daphnia galeata</name>
    <dbReference type="NCBI Taxonomy" id="27404"/>
    <lineage>
        <taxon>Eukaryota</taxon>
        <taxon>Metazoa</taxon>
        <taxon>Ecdysozoa</taxon>
        <taxon>Arthropoda</taxon>
        <taxon>Crustacea</taxon>
        <taxon>Branchiopoda</taxon>
        <taxon>Diplostraca</taxon>
        <taxon>Cladocera</taxon>
        <taxon>Anomopoda</taxon>
        <taxon>Daphniidae</taxon>
        <taxon>Daphnia</taxon>
    </lineage>
</organism>
<dbReference type="OrthoDB" id="6375036at2759"/>
<gene>
    <name evidence="2" type="ORF">DGAL_LOCUS4984</name>
</gene>
<feature type="compositionally biased region" description="Polar residues" evidence="1">
    <location>
        <begin position="194"/>
        <end position="214"/>
    </location>
</feature>
<accession>A0A8J2WI82</accession>
<evidence type="ECO:0000256" key="1">
    <source>
        <dbReference type="SAM" id="MobiDB-lite"/>
    </source>
</evidence>
<feature type="region of interest" description="Disordered" evidence="1">
    <location>
        <begin position="1"/>
        <end position="22"/>
    </location>
</feature>
<evidence type="ECO:0000313" key="2">
    <source>
        <dbReference type="EMBL" id="CAH0102564.1"/>
    </source>
</evidence>
<protein>
    <submittedName>
        <fullName evidence="2">Uncharacterized protein</fullName>
    </submittedName>
</protein>